<dbReference type="AlphaFoldDB" id="A0AAD6RNA6"/>
<organism evidence="1 2">
    <name type="scientific">Populus alba x Populus x berolinensis</name>
    <dbReference type="NCBI Taxonomy" id="444605"/>
    <lineage>
        <taxon>Eukaryota</taxon>
        <taxon>Viridiplantae</taxon>
        <taxon>Streptophyta</taxon>
        <taxon>Embryophyta</taxon>
        <taxon>Tracheophyta</taxon>
        <taxon>Spermatophyta</taxon>
        <taxon>Magnoliopsida</taxon>
        <taxon>eudicotyledons</taxon>
        <taxon>Gunneridae</taxon>
        <taxon>Pentapetalae</taxon>
        <taxon>rosids</taxon>
        <taxon>fabids</taxon>
        <taxon>Malpighiales</taxon>
        <taxon>Salicaceae</taxon>
        <taxon>Saliceae</taxon>
        <taxon>Populus</taxon>
    </lineage>
</organism>
<dbReference type="EMBL" id="JAQIZT010000001">
    <property type="protein sequence ID" value="KAJ7012135.1"/>
    <property type="molecule type" value="Genomic_DNA"/>
</dbReference>
<dbReference type="Proteomes" id="UP001164929">
    <property type="component" value="Chromosome 1"/>
</dbReference>
<sequence length="87" mass="9737">MGLGLLCMGCCVWVGSVWFMGKMQGLWFSMDGLLDEEIGKETGLKGTFGLLWLNGLPSHEFRFAVTLLILRCDSNNGERCCVFLRAR</sequence>
<name>A0AAD6RNA6_9ROSI</name>
<reference evidence="1 2" key="1">
    <citation type="journal article" date="2023" name="Mol. Ecol. Resour.">
        <title>Chromosome-level genome assembly of a triploid poplar Populus alba 'Berolinensis'.</title>
        <authorList>
            <person name="Chen S."/>
            <person name="Yu Y."/>
            <person name="Wang X."/>
            <person name="Wang S."/>
            <person name="Zhang T."/>
            <person name="Zhou Y."/>
            <person name="He R."/>
            <person name="Meng N."/>
            <person name="Wang Y."/>
            <person name="Liu W."/>
            <person name="Liu Z."/>
            <person name="Liu J."/>
            <person name="Guo Q."/>
            <person name="Huang H."/>
            <person name="Sederoff R.R."/>
            <person name="Wang G."/>
            <person name="Qu G."/>
            <person name="Chen S."/>
        </authorList>
    </citation>
    <scope>NUCLEOTIDE SEQUENCE [LARGE SCALE GENOMIC DNA]</scope>
    <source>
        <strain evidence="1">SC-2020</strain>
    </source>
</reference>
<protein>
    <submittedName>
        <fullName evidence="1">Uncharacterized protein</fullName>
    </submittedName>
</protein>
<proteinExistence type="predicted"/>
<evidence type="ECO:0000313" key="1">
    <source>
        <dbReference type="EMBL" id="KAJ7012135.1"/>
    </source>
</evidence>
<evidence type="ECO:0000313" key="2">
    <source>
        <dbReference type="Proteomes" id="UP001164929"/>
    </source>
</evidence>
<keyword evidence="2" id="KW-1185">Reference proteome</keyword>
<comment type="caution">
    <text evidence="1">The sequence shown here is derived from an EMBL/GenBank/DDBJ whole genome shotgun (WGS) entry which is preliminary data.</text>
</comment>
<gene>
    <name evidence="1" type="ORF">NC653_002269</name>
</gene>
<accession>A0AAD6RNA6</accession>